<dbReference type="InterPro" id="IPR036390">
    <property type="entry name" value="WH_DNA-bd_sf"/>
</dbReference>
<dbReference type="Gene3D" id="1.10.10.10">
    <property type="entry name" value="Winged helix-like DNA-binding domain superfamily/Winged helix DNA-binding domain"/>
    <property type="match status" value="1"/>
</dbReference>
<evidence type="ECO:0000259" key="5">
    <source>
        <dbReference type="PROSITE" id="PS50931"/>
    </source>
</evidence>
<dbReference type="PRINTS" id="PR00039">
    <property type="entry name" value="HTHLYSR"/>
</dbReference>
<sequence length="289" mass="31528">MPRHLDISLLRTFVAVHERGSMTAAAHSLHLTQGAISQHIKRLEDVFGTPLFDRQPRRLGLTRAGDRLLIKARALLELNDEVWAEMTERTISGPVRFGVPYDLMGQALASALKAYEVAWPQAEVSLMCAASSDLVTALERGEIDLALVEEPVTSTQGGRFNVQCLCVERLVWVGASGGSAFSKQPLPVSLVAQTCSFRPAIVSALQTQGRAWRTVYESGNIEATCATVRADLAVTAWLAFTVPKDLQILPANSGLPELPPFAINLYQRHAETSLAASELALSVIRVFRR</sequence>
<comment type="caution">
    <text evidence="6">The sequence shown here is derived from an EMBL/GenBank/DDBJ whole genome shotgun (WGS) entry which is preliminary data.</text>
</comment>
<dbReference type="Pfam" id="PF03466">
    <property type="entry name" value="LysR_substrate"/>
    <property type="match status" value="1"/>
</dbReference>
<keyword evidence="2" id="KW-0805">Transcription regulation</keyword>
<reference evidence="6 7" key="1">
    <citation type="journal article" date="2020" name="Insects">
        <title>Bacteria Belonging to Pseudomonas typographi sp. nov. from the Bark Beetle Ips typographus Have Genomic Potential to Aid in the Host Ecology.</title>
        <authorList>
            <person name="Peral-Aranega E."/>
            <person name="Saati-Santamaria Z."/>
            <person name="Kolarik M."/>
            <person name="Rivas R."/>
            <person name="Garcia-Fraile P."/>
        </authorList>
    </citation>
    <scope>NUCLEOTIDE SEQUENCE [LARGE SCALE GENOMIC DNA]</scope>
    <source>
        <strain evidence="6 7">CA3A</strain>
    </source>
</reference>
<accession>A0ABR7Z7V1</accession>
<comment type="similarity">
    <text evidence="1">Belongs to the LysR transcriptional regulatory family.</text>
</comment>
<dbReference type="PANTHER" id="PTHR30579:SF7">
    <property type="entry name" value="HTH-TYPE TRANSCRIPTIONAL REGULATOR LRHA-RELATED"/>
    <property type="match status" value="1"/>
</dbReference>
<dbReference type="InterPro" id="IPR005119">
    <property type="entry name" value="LysR_subst-bd"/>
</dbReference>
<dbReference type="InterPro" id="IPR050176">
    <property type="entry name" value="LTTR"/>
</dbReference>
<dbReference type="PROSITE" id="PS50931">
    <property type="entry name" value="HTH_LYSR"/>
    <property type="match status" value="1"/>
</dbReference>
<evidence type="ECO:0000256" key="4">
    <source>
        <dbReference type="ARBA" id="ARBA00023163"/>
    </source>
</evidence>
<name>A0ABR7Z7V1_9PSED</name>
<dbReference type="RefSeq" id="WP_190425196.1">
    <property type="nucleotide sequence ID" value="NZ_JAAOCA010000038.1"/>
</dbReference>
<proteinExistence type="inferred from homology"/>
<evidence type="ECO:0000256" key="1">
    <source>
        <dbReference type="ARBA" id="ARBA00009437"/>
    </source>
</evidence>
<keyword evidence="7" id="KW-1185">Reference proteome</keyword>
<dbReference type="SUPFAM" id="SSF53850">
    <property type="entry name" value="Periplasmic binding protein-like II"/>
    <property type="match status" value="1"/>
</dbReference>
<dbReference type="InterPro" id="IPR000847">
    <property type="entry name" value="LysR_HTH_N"/>
</dbReference>
<protein>
    <submittedName>
        <fullName evidence="6">LysR family transcriptional regulator</fullName>
    </submittedName>
</protein>
<dbReference type="Pfam" id="PF00126">
    <property type="entry name" value="HTH_1"/>
    <property type="match status" value="1"/>
</dbReference>
<feature type="domain" description="HTH lysR-type" evidence="5">
    <location>
        <begin position="5"/>
        <end position="62"/>
    </location>
</feature>
<dbReference type="InterPro" id="IPR036388">
    <property type="entry name" value="WH-like_DNA-bd_sf"/>
</dbReference>
<evidence type="ECO:0000256" key="3">
    <source>
        <dbReference type="ARBA" id="ARBA00023125"/>
    </source>
</evidence>
<evidence type="ECO:0000256" key="2">
    <source>
        <dbReference type="ARBA" id="ARBA00023015"/>
    </source>
</evidence>
<keyword evidence="3" id="KW-0238">DNA-binding</keyword>
<evidence type="ECO:0000313" key="6">
    <source>
        <dbReference type="EMBL" id="MBD1601616.1"/>
    </source>
</evidence>
<dbReference type="SUPFAM" id="SSF46785">
    <property type="entry name" value="Winged helix' DNA-binding domain"/>
    <property type="match status" value="1"/>
</dbReference>
<dbReference type="Proteomes" id="UP000805841">
    <property type="component" value="Unassembled WGS sequence"/>
</dbReference>
<organism evidence="6 7">
    <name type="scientific">Pseudomonas typographi</name>
    <dbReference type="NCBI Taxonomy" id="2715964"/>
    <lineage>
        <taxon>Bacteria</taxon>
        <taxon>Pseudomonadati</taxon>
        <taxon>Pseudomonadota</taxon>
        <taxon>Gammaproteobacteria</taxon>
        <taxon>Pseudomonadales</taxon>
        <taxon>Pseudomonadaceae</taxon>
        <taxon>Pseudomonas</taxon>
    </lineage>
</organism>
<gene>
    <name evidence="6" type="ORF">HAQ05_23350</name>
</gene>
<dbReference type="EMBL" id="JAAOCA010000038">
    <property type="protein sequence ID" value="MBD1601616.1"/>
    <property type="molecule type" value="Genomic_DNA"/>
</dbReference>
<keyword evidence="4" id="KW-0804">Transcription</keyword>
<dbReference type="PANTHER" id="PTHR30579">
    <property type="entry name" value="TRANSCRIPTIONAL REGULATOR"/>
    <property type="match status" value="1"/>
</dbReference>
<evidence type="ECO:0000313" key="7">
    <source>
        <dbReference type="Proteomes" id="UP000805841"/>
    </source>
</evidence>
<dbReference type="Gene3D" id="3.40.190.10">
    <property type="entry name" value="Periplasmic binding protein-like II"/>
    <property type="match status" value="2"/>
</dbReference>